<name>A0A1H8NF61_9BRAD</name>
<evidence type="ECO:0000313" key="2">
    <source>
        <dbReference type="Proteomes" id="UP000199615"/>
    </source>
</evidence>
<reference evidence="2" key="1">
    <citation type="submission" date="2016-10" db="EMBL/GenBank/DDBJ databases">
        <authorList>
            <person name="Varghese N."/>
            <person name="Submissions S."/>
        </authorList>
    </citation>
    <scope>NUCLEOTIDE SEQUENCE [LARGE SCALE GENOMIC DNA]</scope>
    <source>
        <strain evidence="2">DSM 123</strain>
    </source>
</reference>
<organism evidence="1 2">
    <name type="scientific">Rhodopseudomonas pseudopalustris</name>
    <dbReference type="NCBI Taxonomy" id="1513892"/>
    <lineage>
        <taxon>Bacteria</taxon>
        <taxon>Pseudomonadati</taxon>
        <taxon>Pseudomonadota</taxon>
        <taxon>Alphaproteobacteria</taxon>
        <taxon>Hyphomicrobiales</taxon>
        <taxon>Nitrobacteraceae</taxon>
        <taxon>Rhodopseudomonas</taxon>
    </lineage>
</organism>
<sequence length="300" mass="33266">MPAQLLEDVAAGFAQAKVIPYLGCGALALGGGSGPIPASPIELVARLTAKTTVPHKVRTNLTGAAQYIENFKHRKTLSSLMSEAFRASAAPNDLHNMLAALPKLPLLVHAWYDDVPQRAFAGRADWGMAQGVSQTEHHGRWVNYYRPDGSEVTEPDPSIVADEMPLFAATPDEARAWATLLYQPLGSVAPAANYLVSDSDFVEVLTEIDIQTPIPLSVQELRRDRHFLFLGCRFDNQLDRLFARQIMKRSSARHWAVLPDTLTRNEERFLEEQNIQRIEWPLSKFVASLAPMLQCQSLPA</sequence>
<dbReference type="Proteomes" id="UP000199615">
    <property type="component" value="Unassembled WGS sequence"/>
</dbReference>
<dbReference type="Pfam" id="PF13289">
    <property type="entry name" value="SIR2_2"/>
    <property type="match status" value="1"/>
</dbReference>
<gene>
    <name evidence="1" type="ORF">SAMN05444123_10276</name>
</gene>
<protein>
    <submittedName>
        <fullName evidence="1">SIR2-like domain-containing protein</fullName>
    </submittedName>
</protein>
<keyword evidence="2" id="KW-1185">Reference proteome</keyword>
<proteinExistence type="predicted"/>
<dbReference type="EMBL" id="FODT01000002">
    <property type="protein sequence ID" value="SEO28254.1"/>
    <property type="molecule type" value="Genomic_DNA"/>
</dbReference>
<dbReference type="OrthoDB" id="9802053at2"/>
<dbReference type="AlphaFoldDB" id="A0A1H8NF61"/>
<dbReference type="RefSeq" id="WP_092681858.1">
    <property type="nucleotide sequence ID" value="NZ_FODT01000002.1"/>
</dbReference>
<evidence type="ECO:0000313" key="1">
    <source>
        <dbReference type="EMBL" id="SEO28254.1"/>
    </source>
</evidence>
<accession>A0A1H8NF61</accession>